<proteinExistence type="predicted"/>
<accession>A0A915JK75</accession>
<evidence type="ECO:0000313" key="1">
    <source>
        <dbReference type="Proteomes" id="UP000887565"/>
    </source>
</evidence>
<dbReference type="AlphaFoldDB" id="A0A915JK75"/>
<keyword evidence="1" id="KW-1185">Reference proteome</keyword>
<evidence type="ECO:0000313" key="2">
    <source>
        <dbReference type="WBParaSite" id="nRc.2.0.1.t26570-RA"/>
    </source>
</evidence>
<dbReference type="Proteomes" id="UP000887565">
    <property type="component" value="Unplaced"/>
</dbReference>
<protein>
    <submittedName>
        <fullName evidence="2">Uncharacterized protein</fullName>
    </submittedName>
</protein>
<organism evidence="1 2">
    <name type="scientific">Romanomermis culicivorax</name>
    <name type="common">Nematode worm</name>
    <dbReference type="NCBI Taxonomy" id="13658"/>
    <lineage>
        <taxon>Eukaryota</taxon>
        <taxon>Metazoa</taxon>
        <taxon>Ecdysozoa</taxon>
        <taxon>Nematoda</taxon>
        <taxon>Enoplea</taxon>
        <taxon>Dorylaimia</taxon>
        <taxon>Mermithida</taxon>
        <taxon>Mermithoidea</taxon>
        <taxon>Mermithidae</taxon>
        <taxon>Romanomermis</taxon>
    </lineage>
</organism>
<name>A0A915JK75_ROMCU</name>
<sequence>MLIFGALDVKLIGKVTTVLFCSKIVEFNNESSRSSIVLEYSVKFTVVRGATGFATHSVTFPISVEAKA</sequence>
<dbReference type="WBParaSite" id="nRc.2.0.1.t26570-RA">
    <property type="protein sequence ID" value="nRc.2.0.1.t26570-RA"/>
    <property type="gene ID" value="nRc.2.0.1.g26570"/>
</dbReference>
<reference evidence="2" key="1">
    <citation type="submission" date="2022-11" db="UniProtKB">
        <authorList>
            <consortium name="WormBaseParasite"/>
        </authorList>
    </citation>
    <scope>IDENTIFICATION</scope>
</reference>